<dbReference type="STRING" id="943816.AN217_10940"/>
<dbReference type="OrthoDB" id="286404at2"/>
<dbReference type="InterPro" id="IPR002347">
    <property type="entry name" value="SDR_fam"/>
</dbReference>
<accession>A0A1E7K2U3</accession>
<dbReference type="PATRIC" id="fig|943816.4.peg.1602"/>
<dbReference type="PANTHER" id="PTHR42760">
    <property type="entry name" value="SHORT-CHAIN DEHYDROGENASES/REDUCTASES FAMILY MEMBER"/>
    <property type="match status" value="1"/>
</dbReference>
<dbReference type="FunFam" id="3.40.50.720:FF:000084">
    <property type="entry name" value="Short-chain dehydrogenase reductase"/>
    <property type="match status" value="1"/>
</dbReference>
<reference evidence="4" key="2">
    <citation type="submission" date="2016-10" db="EMBL/GenBank/DDBJ databases">
        <authorList>
            <person name="de Groot N.N."/>
        </authorList>
    </citation>
    <scope>NUCLEOTIDE SEQUENCE [LARGE SCALE GENOMIC DNA]</scope>
    <source>
        <strain evidence="4">CGMCC 4.6825</strain>
    </source>
</reference>
<dbReference type="Proteomes" id="UP000182841">
    <property type="component" value="Unassembled WGS sequence"/>
</dbReference>
<dbReference type="RefSeq" id="WP_019358447.1">
    <property type="nucleotide sequence ID" value="NZ_FOGO01000001.1"/>
</dbReference>
<dbReference type="Gene3D" id="3.40.50.720">
    <property type="entry name" value="NAD(P)-binding Rossmann-like Domain"/>
    <property type="match status" value="1"/>
</dbReference>
<name>A0A1E7K2U3_9ACTN</name>
<dbReference type="EMBL" id="LJGV01000022">
    <property type="protein sequence ID" value="OEU98248.1"/>
    <property type="molecule type" value="Genomic_DNA"/>
</dbReference>
<evidence type="ECO:0000313" key="6">
    <source>
        <dbReference type="Proteomes" id="UP000182841"/>
    </source>
</evidence>
<dbReference type="InterPro" id="IPR020904">
    <property type="entry name" value="Sc_DH/Rdtase_CS"/>
</dbReference>
<dbReference type="PROSITE" id="PS00061">
    <property type="entry name" value="ADH_SHORT"/>
    <property type="match status" value="1"/>
</dbReference>
<keyword evidence="6" id="KW-1185">Reference proteome</keyword>
<gene>
    <name evidence="3" type="ORF">AN217_10940</name>
    <name evidence="4" type="ORF">SAMN05421870_101209</name>
</gene>
<protein>
    <submittedName>
        <fullName evidence="4">3-oxoacyl-[acyl-carrier protein] reductase</fullName>
    </submittedName>
    <submittedName>
        <fullName evidence="3">Short-chain dehydrogenase</fullName>
    </submittedName>
</protein>
<dbReference type="EMBL" id="FOGO01000001">
    <property type="protein sequence ID" value="SER32544.1"/>
    <property type="molecule type" value="Genomic_DNA"/>
</dbReference>
<evidence type="ECO:0000313" key="4">
    <source>
        <dbReference type="EMBL" id="SER32544.1"/>
    </source>
</evidence>
<dbReference type="PRINTS" id="PR00080">
    <property type="entry name" value="SDRFAMILY"/>
</dbReference>
<dbReference type="GO" id="GO:0016616">
    <property type="term" value="F:oxidoreductase activity, acting on the CH-OH group of donors, NAD or NADP as acceptor"/>
    <property type="evidence" value="ECO:0007669"/>
    <property type="project" value="TreeGrafter"/>
</dbReference>
<dbReference type="CDD" id="cd05233">
    <property type="entry name" value="SDR_c"/>
    <property type="match status" value="1"/>
</dbReference>
<keyword evidence="2" id="KW-0560">Oxidoreductase</keyword>
<dbReference type="PANTHER" id="PTHR42760:SF133">
    <property type="entry name" value="3-OXOACYL-[ACYL-CARRIER-PROTEIN] REDUCTASE"/>
    <property type="match status" value="1"/>
</dbReference>
<dbReference type="Proteomes" id="UP000175829">
    <property type="component" value="Unassembled WGS sequence"/>
</dbReference>
<sequence>MDLGLKGKKALVTGGTRGVGRGVALALAEAGADVLTCYRNESEAVASLEAALKETDGDHHVVCADVSDPDSVGALIDEARTRWGRLDLVVNNAGAISHIPYTELPLEEWRRIVDTNLTGVHLVIQAALPLLDEGASVVSIGSKAVEAGIPLRSHYTATKAALVGLNRSLAKEFGSKGIRFNVVALGVIETENLHKMPEEQQKLMIERYSAKTALGRLGTPDEVAGAILWLASDLSRYVTGATIGVDGGIS</sequence>
<dbReference type="PRINTS" id="PR00081">
    <property type="entry name" value="GDHRDH"/>
</dbReference>
<comment type="similarity">
    <text evidence="1">Belongs to the short-chain dehydrogenases/reductases (SDR) family.</text>
</comment>
<evidence type="ECO:0000313" key="3">
    <source>
        <dbReference type="EMBL" id="OEU98248.1"/>
    </source>
</evidence>
<evidence type="ECO:0000256" key="1">
    <source>
        <dbReference type="ARBA" id="ARBA00006484"/>
    </source>
</evidence>
<evidence type="ECO:0000256" key="2">
    <source>
        <dbReference type="ARBA" id="ARBA00023002"/>
    </source>
</evidence>
<reference evidence="3 5" key="1">
    <citation type="journal article" date="2016" name="Front. Microbiol.">
        <title>Comparative Genomics Analysis of Streptomyces Species Reveals Their Adaptation to the Marine Environment and Their Diversity at the Genomic Level.</title>
        <authorList>
            <person name="Tian X."/>
            <person name="Zhang Z."/>
            <person name="Yang T."/>
            <person name="Chen M."/>
            <person name="Li J."/>
            <person name="Chen F."/>
            <person name="Yang J."/>
            <person name="Li W."/>
            <person name="Zhang B."/>
            <person name="Zhang Z."/>
            <person name="Wu J."/>
            <person name="Zhang C."/>
            <person name="Long L."/>
            <person name="Xiao J."/>
        </authorList>
    </citation>
    <scope>NUCLEOTIDE SEQUENCE [LARGE SCALE GENOMIC DNA]</scope>
    <source>
        <strain evidence="3 5">SCSIO M10379</strain>
    </source>
</reference>
<dbReference type="AlphaFoldDB" id="A0A1E7K2U3"/>
<organism evidence="3 5">
    <name type="scientific">Streptomyces qinglanensis</name>
    <dbReference type="NCBI Taxonomy" id="943816"/>
    <lineage>
        <taxon>Bacteria</taxon>
        <taxon>Bacillati</taxon>
        <taxon>Actinomycetota</taxon>
        <taxon>Actinomycetes</taxon>
        <taxon>Kitasatosporales</taxon>
        <taxon>Streptomycetaceae</taxon>
        <taxon>Streptomyces</taxon>
    </lineage>
</organism>
<dbReference type="SUPFAM" id="SSF51735">
    <property type="entry name" value="NAD(P)-binding Rossmann-fold domains"/>
    <property type="match status" value="1"/>
</dbReference>
<reference evidence="6" key="3">
    <citation type="submission" date="2016-10" db="EMBL/GenBank/DDBJ databases">
        <authorList>
            <person name="Varghese N."/>
            <person name="Submissions S."/>
        </authorList>
    </citation>
    <scope>NUCLEOTIDE SEQUENCE [LARGE SCALE GENOMIC DNA]</scope>
    <source>
        <strain evidence="6">CGMCC 4.6825</strain>
    </source>
</reference>
<dbReference type="InterPro" id="IPR036291">
    <property type="entry name" value="NAD(P)-bd_dom_sf"/>
</dbReference>
<evidence type="ECO:0000313" key="5">
    <source>
        <dbReference type="Proteomes" id="UP000175829"/>
    </source>
</evidence>
<dbReference type="Pfam" id="PF13561">
    <property type="entry name" value="adh_short_C2"/>
    <property type="match status" value="1"/>
</dbReference>
<proteinExistence type="inferred from homology"/>